<sequence length="230" mass="25511">MSSSPGTPLAPHLFPTSGFEVVDPSEAIEEESLPEYDADLYYPVYIGQVFCDRYQVAGKLGYGVTSTVWLARDLVEPDDPGYVALKIYVTGYMQSNNEVAIYEHINAVSAKTAHVGSKDIRKFLSSFELEGPHGKHTCIIQQALGITMDHLLSYLPNRTMTLEAAKPFLRKLLIGLAFLHDEAWSLVSPRTLFRGRDPETNEHHDGYLIAELGAVLGPPPAELMRHLLGR</sequence>
<keyword evidence="2" id="KW-0723">Serine/threonine-protein kinase</keyword>
<evidence type="ECO:0000256" key="5">
    <source>
        <dbReference type="ARBA" id="ARBA00022777"/>
    </source>
</evidence>
<dbReference type="PANTHER" id="PTHR47634">
    <property type="entry name" value="PROTEIN KINASE DOMAIN-CONTAINING PROTEIN-RELATED"/>
    <property type="match status" value="1"/>
</dbReference>
<dbReference type="STRING" id="1447883.A0A2B7YVL0"/>
<dbReference type="GO" id="GO:0005524">
    <property type="term" value="F:ATP binding"/>
    <property type="evidence" value="ECO:0007669"/>
    <property type="project" value="UniProtKB-UniRule"/>
</dbReference>
<keyword evidence="3" id="KW-0808">Transferase</keyword>
<dbReference type="PROSITE" id="PS50011">
    <property type="entry name" value="PROTEIN_KINASE_DOM"/>
    <property type="match status" value="1"/>
</dbReference>
<dbReference type="EC" id="2.7.11.1" evidence="1"/>
<dbReference type="AlphaFoldDB" id="A0A2B7YVL0"/>
<dbReference type="InterPro" id="IPR017441">
    <property type="entry name" value="Protein_kinase_ATP_BS"/>
</dbReference>
<feature type="domain" description="Protein kinase" evidence="10">
    <location>
        <begin position="54"/>
        <end position="230"/>
    </location>
</feature>
<dbReference type="PANTHER" id="PTHR47634:SF9">
    <property type="entry name" value="PROTEIN KINASE DOMAIN-CONTAINING PROTEIN-RELATED"/>
    <property type="match status" value="1"/>
</dbReference>
<dbReference type="GO" id="GO:0050684">
    <property type="term" value="P:regulation of mRNA processing"/>
    <property type="evidence" value="ECO:0007669"/>
    <property type="project" value="TreeGrafter"/>
</dbReference>
<evidence type="ECO:0000256" key="8">
    <source>
        <dbReference type="ARBA" id="ARBA00048679"/>
    </source>
</evidence>
<evidence type="ECO:0000256" key="1">
    <source>
        <dbReference type="ARBA" id="ARBA00012513"/>
    </source>
</evidence>
<evidence type="ECO:0000259" key="10">
    <source>
        <dbReference type="PROSITE" id="PS50011"/>
    </source>
</evidence>
<accession>A0A2B7YVL0</accession>
<dbReference type="GO" id="GO:0004674">
    <property type="term" value="F:protein serine/threonine kinase activity"/>
    <property type="evidence" value="ECO:0007669"/>
    <property type="project" value="UniProtKB-KW"/>
</dbReference>
<dbReference type="InterPro" id="IPR000719">
    <property type="entry name" value="Prot_kinase_dom"/>
</dbReference>
<evidence type="ECO:0000256" key="3">
    <source>
        <dbReference type="ARBA" id="ARBA00022679"/>
    </source>
</evidence>
<gene>
    <name evidence="11" type="ORF">AJ80_00014</name>
</gene>
<name>A0A2B7YVL0_POLH7</name>
<dbReference type="GO" id="GO:0000245">
    <property type="term" value="P:spliceosomal complex assembly"/>
    <property type="evidence" value="ECO:0007669"/>
    <property type="project" value="TreeGrafter"/>
</dbReference>
<dbReference type="Gene3D" id="1.10.510.10">
    <property type="entry name" value="Transferase(Phosphotransferase) domain 1"/>
    <property type="match status" value="1"/>
</dbReference>
<dbReference type="PROSITE" id="PS00107">
    <property type="entry name" value="PROTEIN_KINASE_ATP"/>
    <property type="match status" value="1"/>
</dbReference>
<keyword evidence="4 9" id="KW-0547">Nucleotide-binding</keyword>
<evidence type="ECO:0000256" key="2">
    <source>
        <dbReference type="ARBA" id="ARBA00022527"/>
    </source>
</evidence>
<organism evidence="11 12">
    <name type="scientific">Polytolypa hystricis (strain UAMH7299)</name>
    <dbReference type="NCBI Taxonomy" id="1447883"/>
    <lineage>
        <taxon>Eukaryota</taxon>
        <taxon>Fungi</taxon>
        <taxon>Dikarya</taxon>
        <taxon>Ascomycota</taxon>
        <taxon>Pezizomycotina</taxon>
        <taxon>Eurotiomycetes</taxon>
        <taxon>Eurotiomycetidae</taxon>
        <taxon>Onygenales</taxon>
        <taxon>Onygenales incertae sedis</taxon>
        <taxon>Polytolypa</taxon>
    </lineage>
</organism>
<keyword evidence="5" id="KW-0418">Kinase</keyword>
<keyword evidence="12" id="KW-1185">Reference proteome</keyword>
<evidence type="ECO:0000313" key="12">
    <source>
        <dbReference type="Proteomes" id="UP000224634"/>
    </source>
</evidence>
<comment type="catalytic activity">
    <reaction evidence="7">
        <text>L-threonyl-[protein] + ATP = O-phospho-L-threonyl-[protein] + ADP + H(+)</text>
        <dbReference type="Rhea" id="RHEA:46608"/>
        <dbReference type="Rhea" id="RHEA-COMP:11060"/>
        <dbReference type="Rhea" id="RHEA-COMP:11605"/>
        <dbReference type="ChEBI" id="CHEBI:15378"/>
        <dbReference type="ChEBI" id="CHEBI:30013"/>
        <dbReference type="ChEBI" id="CHEBI:30616"/>
        <dbReference type="ChEBI" id="CHEBI:61977"/>
        <dbReference type="ChEBI" id="CHEBI:456216"/>
        <dbReference type="EC" id="2.7.11.1"/>
    </reaction>
</comment>
<dbReference type="InterPro" id="IPR011009">
    <property type="entry name" value="Kinase-like_dom_sf"/>
</dbReference>
<evidence type="ECO:0000256" key="9">
    <source>
        <dbReference type="PROSITE-ProRule" id="PRU10141"/>
    </source>
</evidence>
<dbReference type="InterPro" id="IPR051334">
    <property type="entry name" value="SRPK"/>
</dbReference>
<dbReference type="OrthoDB" id="5979581at2759"/>
<evidence type="ECO:0000256" key="4">
    <source>
        <dbReference type="ARBA" id="ARBA00022741"/>
    </source>
</evidence>
<dbReference type="Proteomes" id="UP000224634">
    <property type="component" value="Unassembled WGS sequence"/>
</dbReference>
<evidence type="ECO:0000313" key="11">
    <source>
        <dbReference type="EMBL" id="PGH28124.1"/>
    </source>
</evidence>
<protein>
    <recommendedName>
        <fullName evidence="1">non-specific serine/threonine protein kinase</fullName>
        <ecNumber evidence="1">2.7.11.1</ecNumber>
    </recommendedName>
</protein>
<comment type="caution">
    <text evidence="11">The sequence shown here is derived from an EMBL/GenBank/DDBJ whole genome shotgun (WGS) entry which is preliminary data.</text>
</comment>
<feature type="binding site" evidence="9">
    <location>
        <position position="86"/>
    </location>
    <ligand>
        <name>ATP</name>
        <dbReference type="ChEBI" id="CHEBI:30616"/>
    </ligand>
</feature>
<evidence type="ECO:0000256" key="7">
    <source>
        <dbReference type="ARBA" id="ARBA00047899"/>
    </source>
</evidence>
<reference evidence="11 12" key="1">
    <citation type="submission" date="2017-10" db="EMBL/GenBank/DDBJ databases">
        <title>Comparative genomics in systemic dimorphic fungi from Ajellomycetaceae.</title>
        <authorList>
            <person name="Munoz J.F."/>
            <person name="Mcewen J.G."/>
            <person name="Clay O.K."/>
            <person name="Cuomo C.A."/>
        </authorList>
    </citation>
    <scope>NUCLEOTIDE SEQUENCE [LARGE SCALE GENOMIC DNA]</scope>
    <source>
        <strain evidence="11 12">UAMH7299</strain>
    </source>
</reference>
<proteinExistence type="predicted"/>
<dbReference type="SUPFAM" id="SSF56112">
    <property type="entry name" value="Protein kinase-like (PK-like)"/>
    <property type="match status" value="1"/>
</dbReference>
<keyword evidence="6 9" id="KW-0067">ATP-binding</keyword>
<evidence type="ECO:0000256" key="6">
    <source>
        <dbReference type="ARBA" id="ARBA00022840"/>
    </source>
</evidence>
<comment type="catalytic activity">
    <reaction evidence="8">
        <text>L-seryl-[protein] + ATP = O-phospho-L-seryl-[protein] + ADP + H(+)</text>
        <dbReference type="Rhea" id="RHEA:17989"/>
        <dbReference type="Rhea" id="RHEA-COMP:9863"/>
        <dbReference type="Rhea" id="RHEA-COMP:11604"/>
        <dbReference type="ChEBI" id="CHEBI:15378"/>
        <dbReference type="ChEBI" id="CHEBI:29999"/>
        <dbReference type="ChEBI" id="CHEBI:30616"/>
        <dbReference type="ChEBI" id="CHEBI:83421"/>
        <dbReference type="ChEBI" id="CHEBI:456216"/>
        <dbReference type="EC" id="2.7.11.1"/>
    </reaction>
</comment>
<dbReference type="Gene3D" id="3.30.200.20">
    <property type="entry name" value="Phosphorylase Kinase, domain 1"/>
    <property type="match status" value="1"/>
</dbReference>
<dbReference type="EMBL" id="PDNA01000001">
    <property type="protein sequence ID" value="PGH28124.1"/>
    <property type="molecule type" value="Genomic_DNA"/>
</dbReference>